<keyword evidence="4" id="KW-1185">Reference proteome</keyword>
<evidence type="ECO:0000259" key="2">
    <source>
        <dbReference type="Pfam" id="PF18970"/>
    </source>
</evidence>
<dbReference type="Proteomes" id="UP000236754">
    <property type="component" value="Unassembled WGS sequence"/>
</dbReference>
<evidence type="ECO:0000256" key="1">
    <source>
        <dbReference type="SAM" id="MobiDB-lite"/>
    </source>
</evidence>
<evidence type="ECO:0000313" key="4">
    <source>
        <dbReference type="Proteomes" id="UP000236754"/>
    </source>
</evidence>
<dbReference type="InterPro" id="IPR043763">
    <property type="entry name" value="DUF5709"/>
</dbReference>
<organism evidence="3 4">
    <name type="scientific">Actinacidiphila yanglinensis</name>
    <dbReference type="NCBI Taxonomy" id="310779"/>
    <lineage>
        <taxon>Bacteria</taxon>
        <taxon>Bacillati</taxon>
        <taxon>Actinomycetota</taxon>
        <taxon>Actinomycetes</taxon>
        <taxon>Kitasatosporales</taxon>
        <taxon>Streptomycetaceae</taxon>
        <taxon>Actinacidiphila</taxon>
    </lineage>
</organism>
<dbReference type="AlphaFoldDB" id="A0A1H6CPI1"/>
<feature type="domain" description="DUF5709" evidence="2">
    <location>
        <begin position="111"/>
        <end position="158"/>
    </location>
</feature>
<feature type="compositionally biased region" description="Acidic residues" evidence="1">
    <location>
        <begin position="101"/>
        <end position="112"/>
    </location>
</feature>
<accession>A0A1H6CPI1</accession>
<feature type="compositionally biased region" description="Basic and acidic residues" evidence="1">
    <location>
        <begin position="125"/>
        <end position="134"/>
    </location>
</feature>
<dbReference type="OrthoDB" id="3212066at2"/>
<feature type="region of interest" description="Disordered" evidence="1">
    <location>
        <begin position="1"/>
        <end position="167"/>
    </location>
</feature>
<dbReference type="Pfam" id="PF18970">
    <property type="entry name" value="DUF5709"/>
    <property type="match status" value="1"/>
</dbReference>
<evidence type="ECO:0000313" key="3">
    <source>
        <dbReference type="EMBL" id="SEG74882.1"/>
    </source>
</evidence>
<reference evidence="3 4" key="1">
    <citation type="submission" date="2016-10" db="EMBL/GenBank/DDBJ databases">
        <authorList>
            <person name="de Groot N.N."/>
        </authorList>
    </citation>
    <scope>NUCLEOTIDE SEQUENCE [LARGE SCALE GENOMIC DNA]</scope>
    <source>
        <strain evidence="3 4">CGMCC 4.2023</strain>
    </source>
</reference>
<dbReference type="EMBL" id="FNVU01000009">
    <property type="protein sequence ID" value="SEG74882.1"/>
    <property type="molecule type" value="Genomic_DNA"/>
</dbReference>
<dbReference type="RefSeq" id="WP_103887775.1">
    <property type="nucleotide sequence ID" value="NZ_FNVU01000009.1"/>
</dbReference>
<name>A0A1H6CPI1_9ACTN</name>
<protein>
    <recommendedName>
        <fullName evidence="2">DUF5709 domain-containing protein</fullName>
    </recommendedName>
</protein>
<feature type="compositionally biased region" description="Basic and acidic residues" evidence="1">
    <location>
        <begin position="22"/>
        <end position="31"/>
    </location>
</feature>
<sequence>MTQQGGFDDLGRGDDVYQPDEGGDRDIREDTGPLEPEDTLDDRGIAEVLDEGYSPPERPLAVEDTGTTGDEQRAGESLDRRLARERPDGQPPGGDGLGDASDTDGELLDPEAGDLRSGRLVGPDEGAHSRRDGVTGEDVGIDGGAASAEEAAVHVVEDADLPDEEDR</sequence>
<gene>
    <name evidence="3" type="ORF">SAMN05216223_109296</name>
</gene>
<feature type="compositionally biased region" description="Basic and acidic residues" evidence="1">
    <location>
        <begin position="70"/>
        <end position="88"/>
    </location>
</feature>
<proteinExistence type="predicted"/>
<feature type="compositionally biased region" description="Acidic residues" evidence="1">
    <location>
        <begin position="158"/>
        <end position="167"/>
    </location>
</feature>